<dbReference type="InterPro" id="IPR036390">
    <property type="entry name" value="WH_DNA-bd_sf"/>
</dbReference>
<protein>
    <submittedName>
        <fullName evidence="6">LysR family transcriptional regulator</fullName>
    </submittedName>
</protein>
<dbReference type="SUPFAM" id="SSF53850">
    <property type="entry name" value="Periplasmic binding protein-like II"/>
    <property type="match status" value="1"/>
</dbReference>
<dbReference type="InterPro" id="IPR036388">
    <property type="entry name" value="WH-like_DNA-bd_sf"/>
</dbReference>
<dbReference type="CDD" id="cd08422">
    <property type="entry name" value="PBP2_CrgA_like"/>
    <property type="match status" value="1"/>
</dbReference>
<evidence type="ECO:0000256" key="1">
    <source>
        <dbReference type="ARBA" id="ARBA00009437"/>
    </source>
</evidence>
<gene>
    <name evidence="6" type="ORF">EA655_00805</name>
</gene>
<dbReference type="InterPro" id="IPR005119">
    <property type="entry name" value="LysR_subst-bd"/>
</dbReference>
<sequence>MNALEDMRVFQEVVDAGSFTAAAEHVGTSKQLVSRRIAALEARLGVRLLNRTTRRLSPTPLGLAYLEHAREIVAAVDQAEMAICQQGGARPRGTLRVSAPMSFGTLHLGPVLPAFLADYPEVSVELDLSDRAVDLVGEGFDVALRIGAVAESTLVARRLGALRMVTCASPDYLQRAGTPHQPNQLREHACLLYGHGRTSQWHYLREGRALAVEVSGRLHANNGEVLVQAALAGHGLVHLPAFLLDDCLADGRLVPVLEAFEPAPIAMNALYPQHRQASLLVRAFVDFLVERFAPAHAPAP</sequence>
<accession>A0A4Q8MBC7</accession>
<dbReference type="EMBL" id="SHMG01000001">
    <property type="protein sequence ID" value="TAA46709.1"/>
    <property type="molecule type" value="Genomic_DNA"/>
</dbReference>
<evidence type="ECO:0000259" key="5">
    <source>
        <dbReference type="PROSITE" id="PS50931"/>
    </source>
</evidence>
<dbReference type="InterPro" id="IPR000847">
    <property type="entry name" value="LysR_HTH_N"/>
</dbReference>
<evidence type="ECO:0000256" key="4">
    <source>
        <dbReference type="ARBA" id="ARBA00023163"/>
    </source>
</evidence>
<keyword evidence="3" id="KW-0238">DNA-binding</keyword>
<dbReference type="FunFam" id="3.40.190.290:FF:000001">
    <property type="entry name" value="Transcriptional regulator, LysR family"/>
    <property type="match status" value="1"/>
</dbReference>
<dbReference type="PANTHER" id="PTHR30537:SF5">
    <property type="entry name" value="HTH-TYPE TRANSCRIPTIONAL ACTIVATOR TTDR-RELATED"/>
    <property type="match status" value="1"/>
</dbReference>
<dbReference type="AlphaFoldDB" id="A0A4Q8MBC7"/>
<dbReference type="Pfam" id="PF03466">
    <property type="entry name" value="LysR_substrate"/>
    <property type="match status" value="1"/>
</dbReference>
<organism evidence="6 7">
    <name type="scientific">Pseudoxanthomonas winnipegensis</name>
    <dbReference type="NCBI Taxonomy" id="2480810"/>
    <lineage>
        <taxon>Bacteria</taxon>
        <taxon>Pseudomonadati</taxon>
        <taxon>Pseudomonadota</taxon>
        <taxon>Gammaproteobacteria</taxon>
        <taxon>Lysobacterales</taxon>
        <taxon>Lysobacteraceae</taxon>
        <taxon>Pseudoxanthomonas</taxon>
    </lineage>
</organism>
<dbReference type="Gene3D" id="3.40.190.290">
    <property type="match status" value="1"/>
</dbReference>
<evidence type="ECO:0000256" key="3">
    <source>
        <dbReference type="ARBA" id="ARBA00023125"/>
    </source>
</evidence>
<dbReference type="Pfam" id="PF00126">
    <property type="entry name" value="HTH_1"/>
    <property type="match status" value="1"/>
</dbReference>
<dbReference type="GO" id="GO:0003700">
    <property type="term" value="F:DNA-binding transcription factor activity"/>
    <property type="evidence" value="ECO:0007669"/>
    <property type="project" value="InterPro"/>
</dbReference>
<dbReference type="Proteomes" id="UP000294164">
    <property type="component" value="Unassembled WGS sequence"/>
</dbReference>
<evidence type="ECO:0000313" key="7">
    <source>
        <dbReference type="Proteomes" id="UP000294164"/>
    </source>
</evidence>
<keyword evidence="4" id="KW-0804">Transcription</keyword>
<dbReference type="FunFam" id="1.10.10.10:FF:000001">
    <property type="entry name" value="LysR family transcriptional regulator"/>
    <property type="match status" value="1"/>
</dbReference>
<dbReference type="PANTHER" id="PTHR30537">
    <property type="entry name" value="HTH-TYPE TRANSCRIPTIONAL REGULATOR"/>
    <property type="match status" value="1"/>
</dbReference>
<proteinExistence type="inferred from homology"/>
<dbReference type="Gene3D" id="1.10.10.10">
    <property type="entry name" value="Winged helix-like DNA-binding domain superfamily/Winged helix DNA-binding domain"/>
    <property type="match status" value="1"/>
</dbReference>
<reference evidence="6 7" key="1">
    <citation type="submission" date="2019-02" db="EMBL/GenBank/DDBJ databases">
        <title>WGS of Pseudoxanthomonas species novum from clinical isolates.</title>
        <authorList>
            <person name="Bernier A.-M."/>
            <person name="Bernard K."/>
            <person name="Vachon A."/>
        </authorList>
    </citation>
    <scope>NUCLEOTIDE SEQUENCE [LARGE SCALE GENOMIC DNA]</scope>
    <source>
        <strain evidence="6 7">NML130969</strain>
    </source>
</reference>
<dbReference type="InterPro" id="IPR058163">
    <property type="entry name" value="LysR-type_TF_proteobact-type"/>
</dbReference>
<keyword evidence="2" id="KW-0805">Transcription regulation</keyword>
<feature type="domain" description="HTH lysR-type" evidence="5">
    <location>
        <begin position="1"/>
        <end position="59"/>
    </location>
</feature>
<dbReference type="OrthoDB" id="8723543at2"/>
<dbReference type="GO" id="GO:0006351">
    <property type="term" value="P:DNA-templated transcription"/>
    <property type="evidence" value="ECO:0007669"/>
    <property type="project" value="TreeGrafter"/>
</dbReference>
<dbReference type="PROSITE" id="PS50931">
    <property type="entry name" value="HTH_LYSR"/>
    <property type="match status" value="1"/>
</dbReference>
<dbReference type="SUPFAM" id="SSF46785">
    <property type="entry name" value="Winged helix' DNA-binding domain"/>
    <property type="match status" value="1"/>
</dbReference>
<dbReference type="GO" id="GO:0043565">
    <property type="term" value="F:sequence-specific DNA binding"/>
    <property type="evidence" value="ECO:0007669"/>
    <property type="project" value="TreeGrafter"/>
</dbReference>
<evidence type="ECO:0000256" key="2">
    <source>
        <dbReference type="ARBA" id="ARBA00023015"/>
    </source>
</evidence>
<comment type="similarity">
    <text evidence="1">Belongs to the LysR transcriptional regulatory family.</text>
</comment>
<name>A0A4Q8MBC7_9GAMM</name>
<comment type="caution">
    <text evidence="6">The sequence shown here is derived from an EMBL/GenBank/DDBJ whole genome shotgun (WGS) entry which is preliminary data.</text>
</comment>
<evidence type="ECO:0000313" key="6">
    <source>
        <dbReference type="EMBL" id="TAA46709.1"/>
    </source>
</evidence>